<evidence type="ECO:0000256" key="7">
    <source>
        <dbReference type="RuleBase" id="RU003879"/>
    </source>
</evidence>
<dbReference type="GO" id="GO:0015031">
    <property type="term" value="P:protein transport"/>
    <property type="evidence" value="ECO:0007669"/>
    <property type="project" value="UniProtKB-KW"/>
</dbReference>
<dbReference type="PANTHER" id="PTHR30558:SF3">
    <property type="entry name" value="BIOPOLYMER TRANSPORT PROTEIN EXBD-RELATED"/>
    <property type="match status" value="1"/>
</dbReference>
<dbReference type="PANTHER" id="PTHR30558">
    <property type="entry name" value="EXBD MEMBRANE COMPONENT OF PMF-DRIVEN MACROMOLECULE IMPORT SYSTEM"/>
    <property type="match status" value="1"/>
</dbReference>
<keyword evidence="7" id="KW-0813">Transport</keyword>
<evidence type="ECO:0000313" key="8">
    <source>
        <dbReference type="EMBL" id="PCD77551.1"/>
    </source>
</evidence>
<dbReference type="RefSeq" id="WP_096431111.1">
    <property type="nucleotide sequence ID" value="NZ_NTJD01000002.1"/>
</dbReference>
<dbReference type="InterPro" id="IPR003400">
    <property type="entry name" value="ExbD"/>
</dbReference>
<keyword evidence="6" id="KW-0472">Membrane</keyword>
<protein>
    <submittedName>
        <fullName evidence="8">Biopolymer transporter ExbD</fullName>
    </submittedName>
</protein>
<evidence type="ECO:0000256" key="5">
    <source>
        <dbReference type="ARBA" id="ARBA00022989"/>
    </source>
</evidence>
<evidence type="ECO:0000256" key="2">
    <source>
        <dbReference type="ARBA" id="ARBA00005811"/>
    </source>
</evidence>
<dbReference type="OrthoDB" id="8479787at2"/>
<evidence type="ECO:0000256" key="4">
    <source>
        <dbReference type="ARBA" id="ARBA00022692"/>
    </source>
</evidence>
<comment type="similarity">
    <text evidence="2 7">Belongs to the ExbD/TolR family.</text>
</comment>
<dbReference type="GO" id="GO:0022857">
    <property type="term" value="F:transmembrane transporter activity"/>
    <property type="evidence" value="ECO:0007669"/>
    <property type="project" value="InterPro"/>
</dbReference>
<comment type="subcellular location">
    <subcellularLocation>
        <location evidence="1">Cell membrane</location>
        <topology evidence="1">Single-pass membrane protein</topology>
    </subcellularLocation>
    <subcellularLocation>
        <location evidence="7">Cell membrane</location>
        <topology evidence="7">Single-pass type II membrane protein</topology>
    </subcellularLocation>
</comment>
<accession>A0A2A4CQN2</accession>
<keyword evidence="3" id="KW-1003">Cell membrane</keyword>
<keyword evidence="4 7" id="KW-0812">Transmembrane</keyword>
<evidence type="ECO:0000256" key="6">
    <source>
        <dbReference type="ARBA" id="ARBA00023136"/>
    </source>
</evidence>
<dbReference type="AlphaFoldDB" id="A0A2A4CQN2"/>
<comment type="caution">
    <text evidence="8">The sequence shown here is derived from an EMBL/GenBank/DDBJ whole genome shotgun (WGS) entry which is preliminary data.</text>
</comment>
<sequence length="147" mass="15624">MRFSPPPIRRTNVTLLPMINVVFLLLIFFLLAGEMRPAEPFPIEPPEVRAEAEAEGEFTLWLGADGTLVFRDLQAPEGSDDSALMAALAEAQAGYCAKNDCAAQPPNLLLRADRSLPASRLAGLMPHLGALGFGRVDLIAASVGGAP</sequence>
<dbReference type="Proteomes" id="UP000243507">
    <property type="component" value="Unassembled WGS sequence"/>
</dbReference>
<evidence type="ECO:0000313" key="9">
    <source>
        <dbReference type="Proteomes" id="UP000243507"/>
    </source>
</evidence>
<evidence type="ECO:0000256" key="1">
    <source>
        <dbReference type="ARBA" id="ARBA00004162"/>
    </source>
</evidence>
<organism evidence="8 9">
    <name type="scientific">Pseudothioclava arenosa</name>
    <dbReference type="NCBI Taxonomy" id="1795308"/>
    <lineage>
        <taxon>Bacteria</taxon>
        <taxon>Pseudomonadati</taxon>
        <taxon>Pseudomonadota</taxon>
        <taxon>Alphaproteobacteria</taxon>
        <taxon>Rhodobacterales</taxon>
        <taxon>Paracoccaceae</taxon>
        <taxon>Pseudothioclava</taxon>
    </lineage>
</organism>
<dbReference type="EMBL" id="NTJD01000002">
    <property type="protein sequence ID" value="PCD77551.1"/>
    <property type="molecule type" value="Genomic_DNA"/>
</dbReference>
<evidence type="ECO:0000256" key="3">
    <source>
        <dbReference type="ARBA" id="ARBA00022475"/>
    </source>
</evidence>
<name>A0A2A4CQN2_9RHOB</name>
<proteinExistence type="inferred from homology"/>
<dbReference type="GO" id="GO:0005886">
    <property type="term" value="C:plasma membrane"/>
    <property type="evidence" value="ECO:0007669"/>
    <property type="project" value="UniProtKB-SubCell"/>
</dbReference>
<keyword evidence="5" id="KW-1133">Transmembrane helix</keyword>
<reference evidence="8 9" key="1">
    <citation type="submission" date="2017-09" db="EMBL/GenBank/DDBJ databases">
        <title>A multilocus sequence analysis scheme for characterization of bacteria in the genus Thioclava.</title>
        <authorList>
            <person name="Liu Y."/>
            <person name="Shao Z."/>
        </authorList>
    </citation>
    <scope>NUCLEOTIDE SEQUENCE [LARGE SCALE GENOMIC DNA]</scope>
    <source>
        <strain evidence="8 9">CAU 1312</strain>
    </source>
</reference>
<keyword evidence="7" id="KW-0653">Protein transport</keyword>
<keyword evidence="9" id="KW-1185">Reference proteome</keyword>
<dbReference type="Pfam" id="PF02472">
    <property type="entry name" value="ExbD"/>
    <property type="match status" value="1"/>
</dbReference>
<gene>
    <name evidence="8" type="ORF">CLN94_03340</name>
</gene>